<comment type="caution">
    <text evidence="6">The sequence shown here is derived from an EMBL/GenBank/DDBJ whole genome shotgun (WGS) entry which is preliminary data.</text>
</comment>
<evidence type="ECO:0000256" key="2">
    <source>
        <dbReference type="ARBA" id="ARBA00023015"/>
    </source>
</evidence>
<keyword evidence="4" id="KW-0539">Nucleus</keyword>
<dbReference type="InterPro" id="IPR007219">
    <property type="entry name" value="XnlR_reg_dom"/>
</dbReference>
<name>A0AAD4PV24_9EURO</name>
<keyword evidence="3" id="KW-0804">Transcription</keyword>
<evidence type="ECO:0000256" key="3">
    <source>
        <dbReference type="ARBA" id="ARBA00023163"/>
    </source>
</evidence>
<dbReference type="EMBL" id="JAJTJA010000014">
    <property type="protein sequence ID" value="KAH8690131.1"/>
    <property type="molecule type" value="Genomic_DNA"/>
</dbReference>
<sequence>MGLSGTLATLYHTYSGQCIMGIGANKANLQTLQSMIARSVFGFSHREDWGAGLIPDIGAIVRIAMRLGLHRDPSHFSNMTPFQGEMRRRIWITISQIDVLSSFHLGMPAAIRMGDCDTEDPRNLLDTDLEETISELPPSRPFSQNVPLGYMLIKNNILGVMRRVVEFLNSIHTEPYERVLQLDKGLVQVYAMIPSYLRLNNWENTHKDPPYLVLQKVQLDTLYHQTVSVLHRRYLRKARTDSKFALSEQRCVDSSMVLLKHQSSIYREAQPGGCLSSIYGYTIAPESVNFTLAAMVLCLYLQDRTRIKRRKLLHANTKDQEILRALDTSHAIWKDLSDKHHEAGKVAHVLEKMLELLRPRISLHDRLSVLEPGAAFNCEESTSISAQSTIISEPGFYINTNFTESANMEMNDFNWDAWDSFVQDDNFETAYLGFIDQESSLQAGGPLGSGISPSAEMFTTPCATSEPWDQQPESMLQPQLGAFPLQHISESFHPSP</sequence>
<dbReference type="GO" id="GO:0005634">
    <property type="term" value="C:nucleus"/>
    <property type="evidence" value="ECO:0007669"/>
    <property type="project" value="UniProtKB-SubCell"/>
</dbReference>
<dbReference type="PANTHER" id="PTHR31001">
    <property type="entry name" value="UNCHARACTERIZED TRANSCRIPTIONAL REGULATORY PROTEIN"/>
    <property type="match status" value="1"/>
</dbReference>
<feature type="domain" description="Xylanolytic transcriptional activator regulatory" evidence="5">
    <location>
        <begin position="53"/>
        <end position="127"/>
    </location>
</feature>
<dbReference type="SMART" id="SM00906">
    <property type="entry name" value="Fungal_trans"/>
    <property type="match status" value="1"/>
</dbReference>
<dbReference type="RefSeq" id="XP_046066414.1">
    <property type="nucleotide sequence ID" value="XM_046222509.1"/>
</dbReference>
<comment type="subcellular location">
    <subcellularLocation>
        <location evidence="1">Nucleus</location>
    </subcellularLocation>
</comment>
<dbReference type="PANTHER" id="PTHR31001:SF49">
    <property type="entry name" value="ZN(II)2CYS6 TRANSCRIPTION FACTOR (EUROFUNG)"/>
    <property type="match status" value="1"/>
</dbReference>
<evidence type="ECO:0000313" key="6">
    <source>
        <dbReference type="EMBL" id="KAH8690131.1"/>
    </source>
</evidence>
<gene>
    <name evidence="6" type="ORF">BGW36DRAFT_67586</name>
</gene>
<proteinExistence type="predicted"/>
<reference evidence="6" key="1">
    <citation type="submission" date="2021-12" db="EMBL/GenBank/DDBJ databases">
        <title>Convergent genome expansion in fungi linked to evolution of root-endophyte symbiosis.</title>
        <authorList>
            <consortium name="DOE Joint Genome Institute"/>
            <person name="Ke Y.-H."/>
            <person name="Bonito G."/>
            <person name="Liao H.-L."/>
            <person name="Looney B."/>
            <person name="Rojas-Flechas A."/>
            <person name="Nash J."/>
            <person name="Hameed K."/>
            <person name="Schadt C."/>
            <person name="Martin F."/>
            <person name="Crous P.W."/>
            <person name="Miettinen O."/>
            <person name="Magnuson J.K."/>
            <person name="Labbe J."/>
            <person name="Jacobson D."/>
            <person name="Doktycz M.J."/>
            <person name="Veneault-Fourrey C."/>
            <person name="Kuo A."/>
            <person name="Mondo S."/>
            <person name="Calhoun S."/>
            <person name="Riley R."/>
            <person name="Ohm R."/>
            <person name="LaButti K."/>
            <person name="Andreopoulos B."/>
            <person name="Pangilinan J."/>
            <person name="Nolan M."/>
            <person name="Tritt A."/>
            <person name="Clum A."/>
            <person name="Lipzen A."/>
            <person name="Daum C."/>
            <person name="Barry K."/>
            <person name="Grigoriev I.V."/>
            <person name="Vilgalys R."/>
        </authorList>
    </citation>
    <scope>NUCLEOTIDE SEQUENCE</scope>
    <source>
        <strain evidence="6">PMI_201</strain>
    </source>
</reference>
<dbReference type="Proteomes" id="UP001201262">
    <property type="component" value="Unassembled WGS sequence"/>
</dbReference>
<dbReference type="GO" id="GO:0008270">
    <property type="term" value="F:zinc ion binding"/>
    <property type="evidence" value="ECO:0007669"/>
    <property type="project" value="InterPro"/>
</dbReference>
<dbReference type="GeneID" id="70252795"/>
<organism evidence="6 7">
    <name type="scientific">Talaromyces proteolyticus</name>
    <dbReference type="NCBI Taxonomy" id="1131652"/>
    <lineage>
        <taxon>Eukaryota</taxon>
        <taxon>Fungi</taxon>
        <taxon>Dikarya</taxon>
        <taxon>Ascomycota</taxon>
        <taxon>Pezizomycotina</taxon>
        <taxon>Eurotiomycetes</taxon>
        <taxon>Eurotiomycetidae</taxon>
        <taxon>Eurotiales</taxon>
        <taxon>Trichocomaceae</taxon>
        <taxon>Talaromyces</taxon>
        <taxon>Talaromyces sect. Bacilispori</taxon>
    </lineage>
</organism>
<keyword evidence="2" id="KW-0805">Transcription regulation</keyword>
<evidence type="ECO:0000256" key="4">
    <source>
        <dbReference type="ARBA" id="ARBA00023242"/>
    </source>
</evidence>
<dbReference type="InterPro" id="IPR050613">
    <property type="entry name" value="Sec_Metabolite_Reg"/>
</dbReference>
<evidence type="ECO:0000259" key="5">
    <source>
        <dbReference type="SMART" id="SM00906"/>
    </source>
</evidence>
<protein>
    <submittedName>
        <fullName evidence="6">Fungal-specific transcription factor</fullName>
    </submittedName>
</protein>
<keyword evidence="7" id="KW-1185">Reference proteome</keyword>
<dbReference type="Pfam" id="PF04082">
    <property type="entry name" value="Fungal_trans"/>
    <property type="match status" value="1"/>
</dbReference>
<dbReference type="AlphaFoldDB" id="A0AAD4PV24"/>
<dbReference type="CDD" id="cd12148">
    <property type="entry name" value="fungal_TF_MHR"/>
    <property type="match status" value="1"/>
</dbReference>
<evidence type="ECO:0000256" key="1">
    <source>
        <dbReference type="ARBA" id="ARBA00004123"/>
    </source>
</evidence>
<accession>A0AAD4PV24</accession>
<dbReference type="GO" id="GO:0006351">
    <property type="term" value="P:DNA-templated transcription"/>
    <property type="evidence" value="ECO:0007669"/>
    <property type="project" value="InterPro"/>
</dbReference>
<evidence type="ECO:0000313" key="7">
    <source>
        <dbReference type="Proteomes" id="UP001201262"/>
    </source>
</evidence>
<dbReference type="GO" id="GO:0003677">
    <property type="term" value="F:DNA binding"/>
    <property type="evidence" value="ECO:0007669"/>
    <property type="project" value="InterPro"/>
</dbReference>